<dbReference type="GO" id="GO:0003924">
    <property type="term" value="F:GTPase activity"/>
    <property type="evidence" value="ECO:0007669"/>
    <property type="project" value="InterPro"/>
</dbReference>
<organism evidence="1 2">
    <name type="scientific">Symbiochloris irregularis</name>
    <dbReference type="NCBI Taxonomy" id="706552"/>
    <lineage>
        <taxon>Eukaryota</taxon>
        <taxon>Viridiplantae</taxon>
        <taxon>Chlorophyta</taxon>
        <taxon>core chlorophytes</taxon>
        <taxon>Trebouxiophyceae</taxon>
        <taxon>Trebouxiales</taxon>
        <taxon>Trebouxiaceae</taxon>
        <taxon>Symbiochloris</taxon>
    </lineage>
</organism>
<dbReference type="GO" id="GO:0005525">
    <property type="term" value="F:GTP binding"/>
    <property type="evidence" value="ECO:0007669"/>
    <property type="project" value="InterPro"/>
</dbReference>
<dbReference type="Proteomes" id="UP001465755">
    <property type="component" value="Unassembled WGS sequence"/>
</dbReference>
<dbReference type="InterPro" id="IPR027417">
    <property type="entry name" value="P-loop_NTPase"/>
</dbReference>
<dbReference type="InterPro" id="IPR001806">
    <property type="entry name" value="Small_GTPase"/>
</dbReference>
<evidence type="ECO:0000313" key="1">
    <source>
        <dbReference type="EMBL" id="KAK9811081.1"/>
    </source>
</evidence>
<dbReference type="Gene3D" id="3.40.50.300">
    <property type="entry name" value="P-loop containing nucleotide triphosphate hydrolases"/>
    <property type="match status" value="1"/>
</dbReference>
<dbReference type="EMBL" id="JALJOQ010000011">
    <property type="protein sequence ID" value="KAK9811081.1"/>
    <property type="molecule type" value="Genomic_DNA"/>
</dbReference>
<sequence>MQLIEEHAGRPVSRGHELLVAGMCETDVAARKVTTAQGQALADEFGLDYMEVDAKTGTNVEEVFLYLARQALAHSRLGWLRDKFFP</sequence>
<keyword evidence="2" id="KW-1185">Reference proteome</keyword>
<dbReference type="PROSITE" id="PS51419">
    <property type="entry name" value="RAB"/>
    <property type="match status" value="1"/>
</dbReference>
<dbReference type="AlphaFoldDB" id="A0AAW1PRL2"/>
<accession>A0AAW1PRL2</accession>
<evidence type="ECO:0000313" key="2">
    <source>
        <dbReference type="Proteomes" id="UP001465755"/>
    </source>
</evidence>
<name>A0AAW1PRL2_9CHLO</name>
<proteinExistence type="predicted"/>
<dbReference type="SUPFAM" id="SSF52540">
    <property type="entry name" value="P-loop containing nucleoside triphosphate hydrolases"/>
    <property type="match status" value="1"/>
</dbReference>
<protein>
    <submittedName>
        <fullName evidence="1">Uncharacterized protein</fullName>
    </submittedName>
</protein>
<reference evidence="1 2" key="1">
    <citation type="journal article" date="2024" name="Nat. Commun.">
        <title>Phylogenomics reveals the evolutionary origins of lichenization in chlorophyte algae.</title>
        <authorList>
            <person name="Puginier C."/>
            <person name="Libourel C."/>
            <person name="Otte J."/>
            <person name="Skaloud P."/>
            <person name="Haon M."/>
            <person name="Grisel S."/>
            <person name="Petersen M."/>
            <person name="Berrin J.G."/>
            <person name="Delaux P.M."/>
            <person name="Dal Grande F."/>
            <person name="Keller J."/>
        </authorList>
    </citation>
    <scope>NUCLEOTIDE SEQUENCE [LARGE SCALE GENOMIC DNA]</scope>
    <source>
        <strain evidence="1 2">SAG 2036</strain>
    </source>
</reference>
<comment type="caution">
    <text evidence="1">The sequence shown here is derived from an EMBL/GenBank/DDBJ whole genome shotgun (WGS) entry which is preliminary data.</text>
</comment>
<dbReference type="Pfam" id="PF00071">
    <property type="entry name" value="Ras"/>
    <property type="match status" value="1"/>
</dbReference>
<gene>
    <name evidence="1" type="ORF">WJX73_001192</name>
</gene>